<accession>A0ACC1X2D2</accession>
<proteinExistence type="predicted"/>
<dbReference type="EMBL" id="CM051405">
    <property type="protein sequence ID" value="KAJ4705502.1"/>
    <property type="molecule type" value="Genomic_DNA"/>
</dbReference>
<reference evidence="1 2" key="1">
    <citation type="journal article" date="2023" name="Science">
        <title>Complex scaffold remodeling in plant triterpene biosynthesis.</title>
        <authorList>
            <person name="De La Pena R."/>
            <person name="Hodgson H."/>
            <person name="Liu J.C."/>
            <person name="Stephenson M.J."/>
            <person name="Martin A.C."/>
            <person name="Owen C."/>
            <person name="Harkess A."/>
            <person name="Leebens-Mack J."/>
            <person name="Jimenez L.E."/>
            <person name="Osbourn A."/>
            <person name="Sattely E.S."/>
        </authorList>
    </citation>
    <scope>NUCLEOTIDE SEQUENCE [LARGE SCALE GENOMIC DNA]</scope>
    <source>
        <strain evidence="2">cv. JPN11</strain>
        <tissue evidence="1">Leaf</tissue>
    </source>
</reference>
<name>A0ACC1X2D2_MELAZ</name>
<protein>
    <submittedName>
        <fullName evidence="1">rRNA biogenesis protein RRP5</fullName>
    </submittedName>
</protein>
<organism evidence="1 2">
    <name type="scientific">Melia azedarach</name>
    <name type="common">Chinaberry tree</name>
    <dbReference type="NCBI Taxonomy" id="155640"/>
    <lineage>
        <taxon>Eukaryota</taxon>
        <taxon>Viridiplantae</taxon>
        <taxon>Streptophyta</taxon>
        <taxon>Embryophyta</taxon>
        <taxon>Tracheophyta</taxon>
        <taxon>Spermatophyta</taxon>
        <taxon>Magnoliopsida</taxon>
        <taxon>eudicotyledons</taxon>
        <taxon>Gunneridae</taxon>
        <taxon>Pentapetalae</taxon>
        <taxon>rosids</taxon>
        <taxon>malvids</taxon>
        <taxon>Sapindales</taxon>
        <taxon>Meliaceae</taxon>
        <taxon>Melia</taxon>
    </lineage>
</organism>
<keyword evidence="2" id="KW-1185">Reference proteome</keyword>
<comment type="caution">
    <text evidence="1">The sequence shown here is derived from an EMBL/GenBank/DDBJ whole genome shotgun (WGS) entry which is preliminary data.</text>
</comment>
<gene>
    <name evidence="1" type="ORF">OWV82_022269</name>
</gene>
<evidence type="ECO:0000313" key="2">
    <source>
        <dbReference type="Proteomes" id="UP001164539"/>
    </source>
</evidence>
<sequence length="1896" mass="211388">MAAASKKSQKKSLKDGTKFNKASKKPFKATKKQQNDNVQSQSLALQVEDDVPVFPRGGGKLLTQKERDEIHAEVDAEFDAEEKGLQKKNKKKRMQKKTNETVDDLGSLFGDGFTGKLPKYANKITLKNILPGMKLWGVVSEVNEKDLVISLPGGLRGLARAIDALDPVVDNEIEGSEGNLLPVIFQVGQLVSCVVLQLDDDKKESGKRKIWLSLRLSLLHKALTLDSVQEGMVLTSYVKSIEDHGYILHFGLPSFTGFLPKNSLPENRGIEVKPGQLLQGVVRSVDRTRKVVYLSSDPDTVSKCVTKDLKGISIDLLSPGMMVSSRVQSILENGIMLSFLTYFTGTVDIFHLQDTLPSTNWKNDYNQNKKVNARILFIDPSSRAVGLTLNPYLVHNRAPPSHVKVGDIYEQSKVVRVDRGLGLLLDIPSTPESVPAYVYISDIAEEEVKKLEKKYKEGSRVRVRILGFRHLEGLATGILKASAFEGPVFTHSDVKPGMVVRGKVIAVDSFGAIVQFPGGVKALCPLPHMSEFEIAKPRKKFKVGAELVFRVLGVKSKRITVTHKKTLVKSKLAILSSYADATDGLITHGWITKIEKHGCFVRFYNGVQGFAPRSELGLDPGCEPNSTYHVGQVVKCRITSSVPASRRINLSLRMKPTRVSEDDLVKLGRLVSGVVDAVTPNAVIVYVNANGYSKGTIPTEHLADHHEHATLMKSVIKPGYEFDQLLVLDIESSSLLLSAKYSLINLGQQLPSDVSHIHSNSVVHGYVCNIIETGCFVRFLGRLTGFAPRGKAMDDQRADLSKAFYVGQSVRSNILDVNSETGRITLTLKQSCCSSTDASFMQEYFMLEEKIAMLQTSDSKGLELKWVEGFNIGSVIEGKIQESKDFGVVVSFEKHNDVFGFITHYQLAGATVATGSVIQAAVLDVAKKRKREASKDFEVHQTVNAIVEIVKENYLVLSLPEYNYAIGYASVSDYNTQKFPRKQFLNGQRVIATVMALPSPSTAGRLLLLLKSISEVIETSSSKRAKKKSGYDIGSLVQAEITEIKPLELRLKFGIGFRGRSHITEVNDHKDNVMENPLSTFKIGQTVTARIVAKSNQPHNKKSNLWELSIKPSMLLDSSEIESKLSTEECDISTGQRVSGYVYKVDSEWALLAVSRHLKARLFVLDSGCEPSELQEFPRRFHVGKAVTGYVLSINKEKKLLRLVLLPLGDGGTDKTDDVSNDNIAVHIHEGDIVGGRISKILPGVGGLVVQIGPHVYGRVHFTELKDLWVSDPLSGYHEGQFVKCKVLEISRSVKGTIHVDLSLRLSLDGIGSKKSSDLCNDVDTPCKHLEKIEDLSPNMIVQGYVKNVTPKGCFILLSRKLDAKVLISNLSDGYVESPEKEFSIGKLVVGRVLSVEPLSKRVEVTLKTLNSSTASRSEINDLSNLHVGDIVSGRVKRVESYGLFITIDHTNLVGLCHISELSEDRVDNIESKYRAGEKVKAKILKVDEGKRRISLGMKNSYFENDTDDLKISSEDESDEDIEEAGSHDKSLLLLENNSDAAQNMDVESEDGGSLVLAQAESRAFVPPLEVTLDDEQPDMDNVVGQNQENIDEGKAIDEKTKRRAKKKEKEEREQEIRAAEARLLEKDAPRTPDEFERLVRSSPNSSFVWIKYMAFMLSMADVEKARSIAERALQTINIREESEKLNVWVAYFNLENEYGNPREEAVVKVFQRALQYCDPKKVHLALLGMYERTEQDKLADELLDKMVKKFKHSCKVWLRRVQRLLKQQREGVQSVVQRALLSLPRHKHIKFISQTAILEFKSGVPDRGRSMFEGILGEYPKRTDLWSIYLDQEIRLGDVDLIHGLFERAISLSLPPKKMKFLFKKYLEYEKSLGDEERIEYVKQKAMEYVESTLT</sequence>
<evidence type="ECO:0000313" key="1">
    <source>
        <dbReference type="EMBL" id="KAJ4705502.1"/>
    </source>
</evidence>
<dbReference type="Proteomes" id="UP001164539">
    <property type="component" value="Chromosome 12"/>
</dbReference>